<feature type="domain" description="DUF218" evidence="1">
    <location>
        <begin position="47"/>
        <end position="158"/>
    </location>
</feature>
<dbReference type="AlphaFoldDB" id="A0A932QXR3"/>
<protein>
    <submittedName>
        <fullName evidence="2">YdcF family protein</fullName>
    </submittedName>
</protein>
<dbReference type="InterPro" id="IPR003848">
    <property type="entry name" value="DUF218"/>
</dbReference>
<dbReference type="EMBL" id="JACQCR010000001">
    <property type="protein sequence ID" value="MBI3630722.1"/>
    <property type="molecule type" value="Genomic_DNA"/>
</dbReference>
<evidence type="ECO:0000259" key="1">
    <source>
        <dbReference type="Pfam" id="PF02698"/>
    </source>
</evidence>
<dbReference type="Proteomes" id="UP000753196">
    <property type="component" value="Unassembled WGS sequence"/>
</dbReference>
<accession>A0A932QXR3</accession>
<proteinExistence type="predicted"/>
<evidence type="ECO:0000313" key="3">
    <source>
        <dbReference type="Proteomes" id="UP000753196"/>
    </source>
</evidence>
<organism evidence="2 3">
    <name type="scientific">Candidatus Sungiibacteriota bacterium</name>
    <dbReference type="NCBI Taxonomy" id="2750080"/>
    <lineage>
        <taxon>Bacteria</taxon>
        <taxon>Candidatus Sungiibacteriota</taxon>
    </lineage>
</organism>
<comment type="caution">
    <text evidence="2">The sequence shown here is derived from an EMBL/GenBank/DDBJ whole genome shotgun (WGS) entry which is preliminary data.</text>
</comment>
<reference evidence="2" key="1">
    <citation type="submission" date="2020-07" db="EMBL/GenBank/DDBJ databases">
        <title>Huge and variable diversity of episymbiotic CPR bacteria and DPANN archaea in groundwater ecosystems.</title>
        <authorList>
            <person name="He C.Y."/>
            <person name="Keren R."/>
            <person name="Whittaker M."/>
            <person name="Farag I.F."/>
            <person name="Doudna J."/>
            <person name="Cate J.H.D."/>
            <person name="Banfield J.F."/>
        </authorList>
    </citation>
    <scope>NUCLEOTIDE SEQUENCE</scope>
    <source>
        <strain evidence="2">NC_groundwater_973_Pr1_S-0.2um_54_13</strain>
    </source>
</reference>
<dbReference type="Pfam" id="PF02698">
    <property type="entry name" value="DUF218"/>
    <property type="match status" value="1"/>
</dbReference>
<evidence type="ECO:0000313" key="2">
    <source>
        <dbReference type="EMBL" id="MBI3630722.1"/>
    </source>
</evidence>
<gene>
    <name evidence="2" type="ORF">HY221_00045</name>
</gene>
<name>A0A932QXR3_9BACT</name>
<sequence>MFDYRLGQILNRYSGRTATYPEDKPDIIQILSYGTLPTRLTEATMETTFRGAQIWRHSQDAIIVFGNAEYLFHMAAHTEARYKRDMLRKYGVPDSRMMDIGAINNSVQESMATRNALQEARITAKKICLVTGSMHKPSAYAIWKYVFPEANIFVSTIPYWREVQSDHPVLVQRGPWRWLAANMARHYGFLASVYCEKHLPFMPITPAHLAKWHHRASTD</sequence>